<comment type="caution">
    <text evidence="1">The sequence shown here is derived from an EMBL/GenBank/DDBJ whole genome shotgun (WGS) entry which is preliminary data.</text>
</comment>
<dbReference type="InterPro" id="IPR015797">
    <property type="entry name" value="NUDIX_hydrolase-like_dom_sf"/>
</dbReference>
<sequence>MKTNLNMKFPTGDISDDFAGWPPEATVFPIAGVDLRVLPGTHPFVTAEEAAIRENWAKETAANPALFDGRLVFQQRLSFSQEGIAGEGYVTPFSAFMWWRRQPQRQGGLHIFAYPVLESSDGALVAIRMGAHTANPGQVYFAAGSLEPEDVVDGRCDVEANMRREVHEETGLDLADAVAGEGLFASHARRTVTLLRLFRFDLTADEMVKRIEAHMLVAEDKEIAGAAAIRSADPAAHPYNVAMLPVIDWYFGKGNRR</sequence>
<keyword evidence="2" id="KW-1185">Reference proteome</keyword>
<reference evidence="1 2" key="1">
    <citation type="submission" date="2017-09" db="EMBL/GenBank/DDBJ databases">
        <title>Comparative genomics of rhizobia isolated from Phaseolus vulgaris in China.</title>
        <authorList>
            <person name="Tong W."/>
        </authorList>
    </citation>
    <scope>NUCLEOTIDE SEQUENCE [LARGE SCALE GENOMIC DNA]</scope>
    <source>
        <strain evidence="1 2">L101</strain>
    </source>
</reference>
<dbReference type="Proteomes" id="UP000218807">
    <property type="component" value="Unassembled WGS sequence"/>
</dbReference>
<dbReference type="RefSeq" id="WP_077992916.1">
    <property type="nucleotide sequence ID" value="NZ_NXDM01000034.1"/>
</dbReference>
<gene>
    <name evidence="1" type="ORF">CPT34_27165</name>
</gene>
<dbReference type="EMBL" id="NXDM01000034">
    <property type="protein sequence ID" value="PCK77909.1"/>
    <property type="molecule type" value="Genomic_DNA"/>
</dbReference>
<dbReference type="SUPFAM" id="SSF55811">
    <property type="entry name" value="Nudix"/>
    <property type="match status" value="1"/>
</dbReference>
<accession>A0A2A5KLG9</accession>
<dbReference type="CDD" id="cd02883">
    <property type="entry name" value="NUDIX_Hydrolase"/>
    <property type="match status" value="1"/>
</dbReference>
<proteinExistence type="predicted"/>
<evidence type="ECO:0000313" key="2">
    <source>
        <dbReference type="Proteomes" id="UP000218807"/>
    </source>
</evidence>
<name>A0A2A5KLG9_9HYPH</name>
<dbReference type="AlphaFoldDB" id="A0A2A5KLG9"/>
<dbReference type="Gene3D" id="3.90.79.10">
    <property type="entry name" value="Nucleoside Triphosphate Pyrophosphohydrolase"/>
    <property type="match status" value="1"/>
</dbReference>
<organism evidence="1 2">
    <name type="scientific">Rhizobium sophoriradicis</name>
    <dbReference type="NCBI Taxonomy" id="1535245"/>
    <lineage>
        <taxon>Bacteria</taxon>
        <taxon>Pseudomonadati</taxon>
        <taxon>Pseudomonadota</taxon>
        <taxon>Alphaproteobacteria</taxon>
        <taxon>Hyphomicrobiales</taxon>
        <taxon>Rhizobiaceae</taxon>
        <taxon>Rhizobium/Agrobacterium group</taxon>
        <taxon>Rhizobium</taxon>
    </lineage>
</organism>
<evidence type="ECO:0000313" key="1">
    <source>
        <dbReference type="EMBL" id="PCK77909.1"/>
    </source>
</evidence>
<protein>
    <submittedName>
        <fullName evidence="1">DNA mismatch repair protein MutT</fullName>
    </submittedName>
</protein>